<protein>
    <submittedName>
        <fullName evidence="1">Uncharacterized protein</fullName>
    </submittedName>
</protein>
<dbReference type="PATRIC" id="fig|1423733.4.peg.1193"/>
<reference evidence="1 2" key="1">
    <citation type="journal article" date="2015" name="Genome Announc.">
        <title>Expanding the biotechnology potential of lactobacilli through comparative genomics of 213 strains and associated genera.</title>
        <authorList>
            <person name="Sun Z."/>
            <person name="Harris H.M."/>
            <person name="McCann A."/>
            <person name="Guo C."/>
            <person name="Argimon S."/>
            <person name="Zhang W."/>
            <person name="Yang X."/>
            <person name="Jeffery I.B."/>
            <person name="Cooney J.C."/>
            <person name="Kagawa T.F."/>
            <person name="Liu W."/>
            <person name="Song Y."/>
            <person name="Salvetti E."/>
            <person name="Wrobel A."/>
            <person name="Rasinkangas P."/>
            <person name="Parkhill J."/>
            <person name="Rea M.C."/>
            <person name="O'Sullivan O."/>
            <person name="Ritari J."/>
            <person name="Douillard F.P."/>
            <person name="Paul Ross R."/>
            <person name="Yang R."/>
            <person name="Briner A.E."/>
            <person name="Felis G.E."/>
            <person name="de Vos W.M."/>
            <person name="Barrangou R."/>
            <person name="Klaenhammer T.R."/>
            <person name="Caufield P.W."/>
            <person name="Cui Y."/>
            <person name="Zhang H."/>
            <person name="O'Toole P.W."/>
        </authorList>
    </citation>
    <scope>NUCLEOTIDE SEQUENCE [LARGE SCALE GENOMIC DNA]</scope>
    <source>
        <strain evidence="1 2">DSM 20515</strain>
    </source>
</reference>
<dbReference type="Proteomes" id="UP000051845">
    <property type="component" value="Unassembled WGS sequence"/>
</dbReference>
<dbReference type="AlphaFoldDB" id="A0A0R2BKJ1"/>
<accession>A0A0R2BKJ1</accession>
<evidence type="ECO:0000313" key="2">
    <source>
        <dbReference type="Proteomes" id="UP000051845"/>
    </source>
</evidence>
<organism evidence="1 2">
    <name type="scientific">Secundilactobacillus collinoides DSM 20515 = JCM 1123</name>
    <dbReference type="NCBI Taxonomy" id="1423733"/>
    <lineage>
        <taxon>Bacteria</taxon>
        <taxon>Bacillati</taxon>
        <taxon>Bacillota</taxon>
        <taxon>Bacilli</taxon>
        <taxon>Lactobacillales</taxon>
        <taxon>Lactobacillaceae</taxon>
        <taxon>Secundilactobacillus</taxon>
    </lineage>
</organism>
<sequence length="379" mass="44060">MMGPKGNLPNVHVELTYINSYQVKNAISKEIKFEYYWLDDIKEPNPNLIVSLENFKRIFKKEGTNQRDYEKMAYLKNRYVTDKGRLTINNKKVAYVVYFASSADSNEKQSEQADLINSKDRTIVKVEPNYVKIQNGVTLSVKGMPTGIEISTDQLKGALGYARRMFMLIEDAGVNFDIGRKTISSGPTLKRYKEVASDEYRKYLDNVMPWVKDERARVPQNETKDVTFNKLRECPKMMYAENTDFIIKPRQEESVTGIFFEQLGKGKFPGVAVYEHGYANIYDLYFAFQDGDKVIEFKQRIASFLKNLSANNKNWNEIDYLVMFELKDKDKQDLQKKHIIIESVKPTINNLHATYTLYRGNDIRTIQLIELKNIISMKI</sequence>
<gene>
    <name evidence="1" type="ORF">FC82_GL001130</name>
</gene>
<evidence type="ECO:0000313" key="1">
    <source>
        <dbReference type="EMBL" id="KRM76649.1"/>
    </source>
</evidence>
<comment type="caution">
    <text evidence="1">The sequence shown here is derived from an EMBL/GenBank/DDBJ whole genome shotgun (WGS) entry which is preliminary data.</text>
</comment>
<name>A0A0R2BKJ1_SECCO</name>
<dbReference type="EMBL" id="AYYR01000022">
    <property type="protein sequence ID" value="KRM76649.1"/>
    <property type="molecule type" value="Genomic_DNA"/>
</dbReference>
<proteinExistence type="predicted"/>